<evidence type="ECO:0000313" key="2">
    <source>
        <dbReference type="EMBL" id="KAF2159476.1"/>
    </source>
</evidence>
<sequence>MDSPNAAPHLPLELLCRIVGYTPRPSDLKLLCLVSRDFRDAATPALYRNVVLDEKTPRWPRLRLGRGLLSFANAGLAHVRELTCQSSQQGYVKLLKNHKDELQSIQMLLQFLPRHQLAQIDFSTIPLDAVTIATLFAQQNMLQSLALGPIATGLNQHLQLNVFGPNPFNRLRDLHLPSHLWSRSDLDAYSVIMNKAPQVSRLSVHSSHLVEVNRQLSQSVRADENLIFSKLFARDKGDLLQHRNNLRSLHLDRVDVSVGAHLLPQYFDLCKLHEFHLSACTGWSSLLKVFTACFIESNYSLRSFCLDLGSETKKDAVIEKFLSSFGGLETLRYSDRCFGYEPRESLLDLQCLDGHLSSLKQLAIVPGGGRIDASPEVGLADDFFEKISTRCTNLRQLGVIMPFTSTTGNHEDNKRYARSLLELFKLRNLRVLRIFNWPDTSTLSTPTLSDHLLDQIADDGLAGELISDLDDQMEELRCSMVLQQIDIFVAALLPPAFGELQLTHDSPLVCFDGLGDNRVYDDAGLVISPEAACYVPVRQSDIFGRARLMARRVSVMEAKYLEPENEILQWLAG</sequence>
<gene>
    <name evidence="2" type="ORF">M409DRAFT_30097</name>
</gene>
<keyword evidence="3" id="KW-1185">Reference proteome</keyword>
<protein>
    <recommendedName>
        <fullName evidence="1">F-box domain-containing protein</fullName>
    </recommendedName>
</protein>
<accession>A0A6A6C186</accession>
<evidence type="ECO:0000259" key="1">
    <source>
        <dbReference type="Pfam" id="PF12937"/>
    </source>
</evidence>
<evidence type="ECO:0000313" key="3">
    <source>
        <dbReference type="Proteomes" id="UP000799537"/>
    </source>
</evidence>
<name>A0A6A6C186_ZASCE</name>
<dbReference type="InterPro" id="IPR001810">
    <property type="entry name" value="F-box_dom"/>
</dbReference>
<dbReference type="EMBL" id="ML993637">
    <property type="protein sequence ID" value="KAF2159476.1"/>
    <property type="molecule type" value="Genomic_DNA"/>
</dbReference>
<organism evidence="2 3">
    <name type="scientific">Zasmidium cellare ATCC 36951</name>
    <dbReference type="NCBI Taxonomy" id="1080233"/>
    <lineage>
        <taxon>Eukaryota</taxon>
        <taxon>Fungi</taxon>
        <taxon>Dikarya</taxon>
        <taxon>Ascomycota</taxon>
        <taxon>Pezizomycotina</taxon>
        <taxon>Dothideomycetes</taxon>
        <taxon>Dothideomycetidae</taxon>
        <taxon>Mycosphaerellales</taxon>
        <taxon>Mycosphaerellaceae</taxon>
        <taxon>Zasmidium</taxon>
    </lineage>
</organism>
<reference evidence="2" key="1">
    <citation type="journal article" date="2020" name="Stud. Mycol.">
        <title>101 Dothideomycetes genomes: a test case for predicting lifestyles and emergence of pathogens.</title>
        <authorList>
            <person name="Haridas S."/>
            <person name="Albert R."/>
            <person name="Binder M."/>
            <person name="Bloem J."/>
            <person name="Labutti K."/>
            <person name="Salamov A."/>
            <person name="Andreopoulos B."/>
            <person name="Baker S."/>
            <person name="Barry K."/>
            <person name="Bills G."/>
            <person name="Bluhm B."/>
            <person name="Cannon C."/>
            <person name="Castanera R."/>
            <person name="Culley D."/>
            <person name="Daum C."/>
            <person name="Ezra D."/>
            <person name="Gonzalez J."/>
            <person name="Henrissat B."/>
            <person name="Kuo A."/>
            <person name="Liang C."/>
            <person name="Lipzen A."/>
            <person name="Lutzoni F."/>
            <person name="Magnuson J."/>
            <person name="Mondo S."/>
            <person name="Nolan M."/>
            <person name="Ohm R."/>
            <person name="Pangilinan J."/>
            <person name="Park H.-J."/>
            <person name="Ramirez L."/>
            <person name="Alfaro M."/>
            <person name="Sun H."/>
            <person name="Tritt A."/>
            <person name="Yoshinaga Y."/>
            <person name="Zwiers L.-H."/>
            <person name="Turgeon B."/>
            <person name="Goodwin S."/>
            <person name="Spatafora J."/>
            <person name="Crous P."/>
            <person name="Grigoriev I."/>
        </authorList>
    </citation>
    <scope>NUCLEOTIDE SEQUENCE</scope>
    <source>
        <strain evidence="2">ATCC 36951</strain>
    </source>
</reference>
<dbReference type="GeneID" id="54563032"/>
<dbReference type="OrthoDB" id="5130616at2759"/>
<feature type="domain" description="F-box" evidence="1">
    <location>
        <begin position="9"/>
        <end position="52"/>
    </location>
</feature>
<dbReference type="RefSeq" id="XP_033660365.1">
    <property type="nucleotide sequence ID" value="XM_033809760.1"/>
</dbReference>
<dbReference type="AlphaFoldDB" id="A0A6A6C186"/>
<dbReference type="Proteomes" id="UP000799537">
    <property type="component" value="Unassembled WGS sequence"/>
</dbReference>
<proteinExistence type="predicted"/>
<dbReference type="Pfam" id="PF12937">
    <property type="entry name" value="F-box-like"/>
    <property type="match status" value="1"/>
</dbReference>